<dbReference type="Proteomes" id="UP000262257">
    <property type="component" value="Unassembled WGS sequence"/>
</dbReference>
<dbReference type="AlphaFoldDB" id="A0A3D3FY17"/>
<organism evidence="2 3">
    <name type="scientific">Acinetobacter radioresistens</name>
    <dbReference type="NCBI Taxonomy" id="40216"/>
    <lineage>
        <taxon>Bacteria</taxon>
        <taxon>Pseudomonadati</taxon>
        <taxon>Pseudomonadota</taxon>
        <taxon>Gammaproteobacteria</taxon>
        <taxon>Moraxellales</taxon>
        <taxon>Moraxellaceae</taxon>
        <taxon>Acinetobacter</taxon>
    </lineage>
</organism>
<accession>A0A3D3FY17</accession>
<dbReference type="EMBL" id="DPXL01000003">
    <property type="protein sequence ID" value="HCM30284.1"/>
    <property type="molecule type" value="Genomic_DNA"/>
</dbReference>
<sequence>MAMNKFVLNGTPQKITDGSKGGAAQGMGNRDFYFAQGTSMPSKDVHLLDNKVSFPEGVTLWAWASDLSPVTVVVLTSD</sequence>
<reference evidence="2 3" key="1">
    <citation type="journal article" date="2018" name="Nat. Biotechnol.">
        <title>A standardized bacterial taxonomy based on genome phylogeny substantially revises the tree of life.</title>
        <authorList>
            <person name="Parks D.H."/>
            <person name="Chuvochina M."/>
            <person name="Waite D.W."/>
            <person name="Rinke C."/>
            <person name="Skarshewski A."/>
            <person name="Chaumeil P.A."/>
            <person name="Hugenholtz P."/>
        </authorList>
    </citation>
    <scope>NUCLEOTIDE SEQUENCE [LARGE SCALE GENOMIC DNA]</scope>
    <source>
        <strain evidence="2">UBA10045</strain>
    </source>
</reference>
<comment type="caution">
    <text evidence="2">The sequence shown here is derived from an EMBL/GenBank/DDBJ whole genome shotgun (WGS) entry which is preliminary data.</text>
</comment>
<evidence type="ECO:0000256" key="1">
    <source>
        <dbReference type="SAM" id="MobiDB-lite"/>
    </source>
</evidence>
<evidence type="ECO:0000313" key="3">
    <source>
        <dbReference type="Proteomes" id="UP000262257"/>
    </source>
</evidence>
<evidence type="ECO:0000313" key="2">
    <source>
        <dbReference type="EMBL" id="HCM30284.1"/>
    </source>
</evidence>
<feature type="region of interest" description="Disordered" evidence="1">
    <location>
        <begin position="1"/>
        <end position="23"/>
    </location>
</feature>
<gene>
    <name evidence="2" type="ORF">DIC32_00175</name>
</gene>
<proteinExistence type="predicted"/>
<name>A0A3D3FY17_ACIRA</name>
<protein>
    <submittedName>
        <fullName evidence="2">Uncharacterized protein</fullName>
    </submittedName>
</protein>